<dbReference type="EMBL" id="KF651061">
    <property type="protein sequence ID" value="AHA41661.1"/>
    <property type="molecule type" value="Genomic_DNA"/>
</dbReference>
<dbReference type="AlphaFoldDB" id="V5KVG6"/>
<protein>
    <submittedName>
        <fullName evidence="1">Orf111</fullName>
    </submittedName>
</protein>
<keyword evidence="1" id="KW-0496">Mitochondrion</keyword>
<name>V5KVG6_9ALVE</name>
<reference evidence="1" key="2">
    <citation type="journal article" date="2014" name="PLoS ONE">
        <title>Description of Colponema vietnamica sp.n. and Acavomonas peruviana n. gen. n. sp., two new alveolate phyla (Colponemidia nom. nov. and Acavomonidia nom. nov.) and their contributions to reconstructing the ancestral state of alveolates and eukaryotes.</title>
        <authorList>
            <person name="Tikhonenkov D.V."/>
            <person name="Janouskovec J."/>
            <person name="Mylnikov A.P."/>
            <person name="Mikhailov K.V."/>
            <person name="Simdyanov T.G."/>
            <person name="Aleoshin V.V."/>
            <person name="Keeling P.J."/>
        </authorList>
    </citation>
    <scope>NUCLEOTIDE SEQUENCE</scope>
    <source>
        <strain evidence="1">Colp-5</strain>
    </source>
</reference>
<geneLocation type="mitochondrion" evidence="1"/>
<reference evidence="1" key="1">
    <citation type="journal article" date="2013" name="Curr. Biol.">
        <title>Colponemids represent multiple ancient alveolate lineages.</title>
        <authorList>
            <person name="Janouskovec J."/>
            <person name="Tikhonenkov D.V."/>
            <person name="Mikhailov K.V."/>
            <person name="Simdyanov T.G."/>
            <person name="Aleoshin V.V."/>
            <person name="Mylnikov A.P."/>
            <person name="Keeling P.J."/>
        </authorList>
    </citation>
    <scope>NUCLEOTIDE SEQUENCE</scope>
    <source>
        <strain evidence="1">Colp-5</strain>
    </source>
</reference>
<gene>
    <name evidence="1" type="primary">orf111</name>
</gene>
<accession>V5KVG6</accession>
<evidence type="ECO:0000313" key="1">
    <source>
        <dbReference type="EMBL" id="AHA41661.1"/>
    </source>
</evidence>
<sequence length="111" mass="14370">MFNFFFYFYFFYSINYFKQEYNFGITVNKSFSYITRFFNYKSFYKFLLYLKKNPFFYSGSLNFNRYFYIFNYDYYLKNDYFIRFFYKNHKFFGISKKNVYHNHFYFLVLLA</sequence>
<proteinExistence type="predicted"/>
<organism evidence="1">
    <name type="scientific">Acavomonas peruviana</name>
    <dbReference type="NCBI Taxonomy" id="1542312"/>
    <lineage>
        <taxon>Eukaryota</taxon>
        <taxon>Sar</taxon>
        <taxon>Alveolata</taxon>
        <taxon>Colponemida</taxon>
        <taxon>Acavomonidia</taxon>
        <taxon>Acavomonas</taxon>
    </lineage>
</organism>